<protein>
    <submittedName>
        <fullName evidence="2">ACT domain-containing protein</fullName>
    </submittedName>
</protein>
<evidence type="ECO:0000313" key="1">
    <source>
        <dbReference type="Proteomes" id="UP000095287"/>
    </source>
</evidence>
<reference evidence="2" key="1">
    <citation type="submission" date="2016-11" db="UniProtKB">
        <authorList>
            <consortium name="WormBaseParasite"/>
        </authorList>
    </citation>
    <scope>IDENTIFICATION</scope>
</reference>
<dbReference type="WBParaSite" id="L893_g17356.t1">
    <property type="protein sequence ID" value="L893_g17356.t1"/>
    <property type="gene ID" value="L893_g17356"/>
</dbReference>
<evidence type="ECO:0000313" key="2">
    <source>
        <dbReference type="WBParaSite" id="L893_g17356.t1"/>
    </source>
</evidence>
<name>A0A1I7YKT9_9BILA</name>
<keyword evidence="1" id="KW-1185">Reference proteome</keyword>
<organism evidence="1 2">
    <name type="scientific">Steinernema glaseri</name>
    <dbReference type="NCBI Taxonomy" id="37863"/>
    <lineage>
        <taxon>Eukaryota</taxon>
        <taxon>Metazoa</taxon>
        <taxon>Ecdysozoa</taxon>
        <taxon>Nematoda</taxon>
        <taxon>Chromadorea</taxon>
        <taxon>Rhabditida</taxon>
        <taxon>Tylenchina</taxon>
        <taxon>Panagrolaimomorpha</taxon>
        <taxon>Strongyloidoidea</taxon>
        <taxon>Steinernematidae</taxon>
        <taxon>Steinernema</taxon>
    </lineage>
</organism>
<dbReference type="AlphaFoldDB" id="A0A1I7YKT9"/>
<sequence>MESVPPTFIESVLCISNLSGLPLFQQLRSVLWSQSATGQLSRRKNWDLGVVVEEHGGLSVILHDDDERQDPTVASLEEFARKDARFHQITLIWFNHDCDDLDLLLASDPSQWTNITTPEDVKKFCRRILGRINFGALDNLCLRIIDSLGLHTVILDHLLDNDAMARGLFLAYQGPASMELLRRHVHKNKLTDLHLYEGWPLEST</sequence>
<accession>A0A1I7YKT9</accession>
<dbReference type="Proteomes" id="UP000095287">
    <property type="component" value="Unplaced"/>
</dbReference>
<proteinExistence type="predicted"/>